<name>A0A5B9DC63_9ARCH</name>
<dbReference type="PANTHER" id="PTHR48051">
    <property type="match status" value="1"/>
</dbReference>
<dbReference type="Gene3D" id="3.80.10.10">
    <property type="entry name" value="Ribonuclease Inhibitor"/>
    <property type="match status" value="2"/>
</dbReference>
<dbReference type="KEGG" id="psyt:DSAG12_02638"/>
<dbReference type="Proteomes" id="UP000321408">
    <property type="component" value="Chromosome"/>
</dbReference>
<keyword evidence="1" id="KW-0433">Leucine-rich repeat</keyword>
<protein>
    <submittedName>
        <fullName evidence="5">Leucine-rich repeat domain-containing protein</fullName>
    </submittedName>
</protein>
<keyword evidence="3" id="KW-0812">Transmembrane</keyword>
<dbReference type="RefSeq" id="WP_147663738.1">
    <property type="nucleotide sequence ID" value="NZ_CP042905.2"/>
</dbReference>
<dbReference type="SUPFAM" id="SSF52047">
    <property type="entry name" value="RNI-like"/>
    <property type="match status" value="1"/>
</dbReference>
<evidence type="ECO:0000256" key="2">
    <source>
        <dbReference type="ARBA" id="ARBA00022737"/>
    </source>
</evidence>
<accession>A0A5B9DC63</accession>
<dbReference type="InterPro" id="IPR032675">
    <property type="entry name" value="LRR_dom_sf"/>
</dbReference>
<keyword evidence="2" id="KW-0677">Repeat</keyword>
<dbReference type="InterPro" id="IPR027417">
    <property type="entry name" value="P-loop_NTPase"/>
</dbReference>
<reference evidence="5 6" key="2">
    <citation type="journal article" date="2024" name="Int. J. Syst. Evol. Microbiol.">
        <title>Promethearchaeum syntrophicum gen. nov., sp. nov., an anaerobic, obligately syntrophic archaeon, the first isolate of the lineage 'Asgard' archaea, and proposal of the new archaeal phylum Promethearchaeota phyl. nov. and kingdom Promethearchaeati regn. nov.</title>
        <authorList>
            <person name="Imachi H."/>
            <person name="Nobu M.K."/>
            <person name="Kato S."/>
            <person name="Takaki Y."/>
            <person name="Miyazaki M."/>
            <person name="Miyata M."/>
            <person name="Ogawara M."/>
            <person name="Saito Y."/>
            <person name="Sakai S."/>
            <person name="Tahara Y.O."/>
            <person name="Takano Y."/>
            <person name="Tasumi E."/>
            <person name="Uematsu K."/>
            <person name="Yoshimura T."/>
            <person name="Itoh T."/>
            <person name="Ohkuma M."/>
            <person name="Takai K."/>
        </authorList>
    </citation>
    <scope>NUCLEOTIDE SEQUENCE [LARGE SCALE GENOMIC DNA]</scope>
    <source>
        <strain evidence="5 6">MK-D1</strain>
    </source>
</reference>
<keyword evidence="6" id="KW-1185">Reference proteome</keyword>
<dbReference type="PANTHER" id="PTHR48051:SF1">
    <property type="entry name" value="RAS SUPPRESSOR PROTEIN 1"/>
    <property type="match status" value="1"/>
</dbReference>
<proteinExistence type="predicted"/>
<dbReference type="SUPFAM" id="SSF52058">
    <property type="entry name" value="L domain-like"/>
    <property type="match status" value="1"/>
</dbReference>
<dbReference type="Pfam" id="PF23598">
    <property type="entry name" value="LRR_14"/>
    <property type="match status" value="1"/>
</dbReference>
<dbReference type="GO" id="GO:0005737">
    <property type="term" value="C:cytoplasm"/>
    <property type="evidence" value="ECO:0007669"/>
    <property type="project" value="TreeGrafter"/>
</dbReference>
<dbReference type="PROSITE" id="PS51450">
    <property type="entry name" value="LRR"/>
    <property type="match status" value="2"/>
</dbReference>
<dbReference type="InterPro" id="IPR055414">
    <property type="entry name" value="LRR_R13L4/SHOC2-like"/>
</dbReference>
<keyword evidence="3" id="KW-0472">Membrane</keyword>
<evidence type="ECO:0000256" key="1">
    <source>
        <dbReference type="ARBA" id="ARBA00022614"/>
    </source>
</evidence>
<feature type="domain" description="Disease resistance R13L4/SHOC-2-like LRR" evidence="4">
    <location>
        <begin position="627"/>
        <end position="723"/>
    </location>
</feature>
<dbReference type="SUPFAM" id="SSF52540">
    <property type="entry name" value="P-loop containing nucleoside triphosphate hydrolases"/>
    <property type="match status" value="1"/>
</dbReference>
<dbReference type="SMART" id="SM00369">
    <property type="entry name" value="LRR_TYP"/>
    <property type="match status" value="2"/>
</dbReference>
<evidence type="ECO:0000313" key="5">
    <source>
        <dbReference type="EMBL" id="QEE16808.1"/>
    </source>
</evidence>
<evidence type="ECO:0000256" key="3">
    <source>
        <dbReference type="SAM" id="Phobius"/>
    </source>
</evidence>
<feature type="transmembrane region" description="Helical" evidence="3">
    <location>
        <begin position="37"/>
        <end position="59"/>
    </location>
</feature>
<evidence type="ECO:0000259" key="4">
    <source>
        <dbReference type="Pfam" id="PF23598"/>
    </source>
</evidence>
<dbReference type="GeneID" id="41330620"/>
<keyword evidence="3" id="KW-1133">Transmembrane helix</keyword>
<sequence>MPKKKEKNSNQLPNEKSEKWKNFKKNAAKGLKTTLKWALMIGPVFIPAATPISACVSFISQFLSKQLHMEIDEKQISDRLSKDTNSISSKLITSEIINHLKTKNKSITNKKSIEIEDTLIKLEKSLEYIQKNQERDPDSFKEVYQGFLEELKEENIENYSKLQKVISKQNDFFDSFNQNIVGFLDDIKQPLWNSKFQNQKKILEYTDDDLQFFCQKQLEIEEISSRYDEPYDKERFVPVQKLEDEFERFSKNLQNKVSKERIFLMLGHMGLGKTWNASYIGYKYNDQIPTFIFNLGTAFETKFENCFGDLFEKNPLENYFKRKTSNQYGEKLLLIFDGFDEILPNEREDIFNSIINLVKTNPNKLIIFLTSRLVDWIHTPVVYSKARSYRNYIFQNQQFDSFEDISIPTGASFILSDINDSTFLKEITSKYEIDYDLIQNPKIKILLHKPFIVKLISSHNPDLAYQDFNPQDDKWFQIFAGPKKYNTILHRMGILEAVENTFQDLICMIGDPYTPILEQELREFIKPNQIHWDIIFSSGIIKKRQKNLQNEFYFPDEYQDFIERYITELKGIFHENVICKADVYALESIEKELSGFKIQNYTFVPYKDLNVGYKLNNKGRVIEMYLKKLQNKLSYFPEGLTNLIELKRLSLANNQIVNIPKSIEKLRFLEFLELDNNYITQIPQEIQKLKNLNRISIKNNNIQFFKGWWNNLKNLKYMNISNNTSHIEGHTIKSVPKNCSIIDDGFEENSEIVLKDAAIIDYLNNLKNENFEKRSANFKDLHLISLTLRNAEYDEFKGLFWSSENLASLEIQGKSVKFMHNSSIKKLIFRQDKTRELMIDESISQLESLESLQIYGYNTLELPESLKKCEKLKQIIIQCPELQVLPQILLEIKNFHNIFVSTSNIPLNDIDLGEYQDSEKSLIIIQLNKQYNFADLLIPEHIHNFCLISRINMPKKVIVKGKLRKFFYLSINKITMDFYKNLSFGHDKNIGNFYFIDLRRRSNQIFDLECDFNTLEYFLISHLGLNHLPDWMFSSQNIIKVKIHHGDIGKSYDQIFQSVEKGVFHFFVQNGCRIPENIGSFVK</sequence>
<reference evidence="5 6" key="1">
    <citation type="journal article" date="2020" name="Nature">
        <title>Isolation of an archaeon at the prokaryote-eukaryote interface.</title>
        <authorList>
            <person name="Imachi H."/>
            <person name="Nobu M.K."/>
            <person name="Nakahara N."/>
            <person name="Morono Y."/>
            <person name="Ogawara M."/>
            <person name="Takaki Y."/>
            <person name="Takano Y."/>
            <person name="Uematsu K."/>
            <person name="Ikuta T."/>
            <person name="Ito M."/>
            <person name="Matsui Y."/>
            <person name="Miyazaki M."/>
            <person name="Murata K."/>
            <person name="Saito Y."/>
            <person name="Sakai S."/>
            <person name="Song C."/>
            <person name="Tasumi E."/>
            <person name="Yamanaka Y."/>
            <person name="Yamaguchi T."/>
            <person name="Kamagata Y."/>
            <person name="Tamaki H."/>
            <person name="Takai K."/>
        </authorList>
    </citation>
    <scope>NUCLEOTIDE SEQUENCE [LARGE SCALE GENOMIC DNA]</scope>
    <source>
        <strain evidence="5 6">MK-D1</strain>
    </source>
</reference>
<dbReference type="Gene3D" id="3.40.50.300">
    <property type="entry name" value="P-loop containing nucleotide triphosphate hydrolases"/>
    <property type="match status" value="1"/>
</dbReference>
<evidence type="ECO:0000313" key="6">
    <source>
        <dbReference type="Proteomes" id="UP000321408"/>
    </source>
</evidence>
<organism evidence="5 6">
    <name type="scientific">Promethearchaeum syntrophicum</name>
    <dbReference type="NCBI Taxonomy" id="2594042"/>
    <lineage>
        <taxon>Archaea</taxon>
        <taxon>Promethearchaeati</taxon>
        <taxon>Promethearchaeota</taxon>
        <taxon>Promethearchaeia</taxon>
        <taxon>Promethearchaeales</taxon>
        <taxon>Promethearchaeaceae</taxon>
        <taxon>Promethearchaeum</taxon>
    </lineage>
</organism>
<dbReference type="AlphaFoldDB" id="A0A5B9DC63"/>
<dbReference type="InterPro" id="IPR050216">
    <property type="entry name" value="LRR_domain-containing"/>
</dbReference>
<dbReference type="InterPro" id="IPR001611">
    <property type="entry name" value="Leu-rich_rpt"/>
</dbReference>
<dbReference type="EMBL" id="CP042905">
    <property type="protein sequence ID" value="QEE16808.1"/>
    <property type="molecule type" value="Genomic_DNA"/>
</dbReference>
<gene>
    <name evidence="5" type="ORF">DSAG12_02638</name>
</gene>
<dbReference type="InterPro" id="IPR003591">
    <property type="entry name" value="Leu-rich_rpt_typical-subtyp"/>
</dbReference>